<feature type="domain" description="EamA" evidence="9">
    <location>
        <begin position="159"/>
        <end position="286"/>
    </location>
</feature>
<evidence type="ECO:0000256" key="4">
    <source>
        <dbReference type="ARBA" id="ARBA00022475"/>
    </source>
</evidence>
<dbReference type="InterPro" id="IPR037185">
    <property type="entry name" value="EmrE-like"/>
</dbReference>
<dbReference type="SUPFAM" id="SSF103481">
    <property type="entry name" value="Multidrug resistance efflux transporter EmrE"/>
    <property type="match status" value="2"/>
</dbReference>
<evidence type="ECO:0000259" key="9">
    <source>
        <dbReference type="Pfam" id="PF00892"/>
    </source>
</evidence>
<feature type="transmembrane region" description="Helical" evidence="8">
    <location>
        <begin position="158"/>
        <end position="173"/>
    </location>
</feature>
<dbReference type="PANTHER" id="PTHR22911:SF137">
    <property type="entry name" value="SOLUTE CARRIER FAMILY 35 MEMBER G2-RELATED"/>
    <property type="match status" value="1"/>
</dbReference>
<name>A0A4R7RML2_9BACT</name>
<feature type="transmembrane region" description="Helical" evidence="8">
    <location>
        <begin position="45"/>
        <end position="62"/>
    </location>
</feature>
<keyword evidence="11" id="KW-1185">Reference proteome</keyword>
<feature type="transmembrane region" description="Helical" evidence="8">
    <location>
        <begin position="12"/>
        <end position="33"/>
    </location>
</feature>
<feature type="transmembrane region" description="Helical" evidence="8">
    <location>
        <begin position="109"/>
        <end position="127"/>
    </location>
</feature>
<keyword evidence="7 8" id="KW-0472">Membrane</keyword>
<keyword evidence="4" id="KW-1003">Cell membrane</keyword>
<evidence type="ECO:0000313" key="11">
    <source>
        <dbReference type="Proteomes" id="UP000295662"/>
    </source>
</evidence>
<feature type="transmembrane region" description="Helical" evidence="8">
    <location>
        <begin position="274"/>
        <end position="294"/>
    </location>
</feature>
<dbReference type="EMBL" id="SOCA01000008">
    <property type="protein sequence ID" value="TDU66572.1"/>
    <property type="molecule type" value="Genomic_DNA"/>
</dbReference>
<feature type="transmembrane region" description="Helical" evidence="8">
    <location>
        <begin position="247"/>
        <end position="268"/>
    </location>
</feature>
<protein>
    <submittedName>
        <fullName evidence="10">Chloramphenicol-sensitive protein RarD</fullName>
    </submittedName>
</protein>
<feature type="transmembrane region" description="Helical" evidence="8">
    <location>
        <begin position="83"/>
        <end position="103"/>
    </location>
</feature>
<evidence type="ECO:0000256" key="7">
    <source>
        <dbReference type="ARBA" id="ARBA00023136"/>
    </source>
</evidence>
<reference evidence="10 11" key="1">
    <citation type="submission" date="2019-03" db="EMBL/GenBank/DDBJ databases">
        <title>Genomic Encyclopedia of Archaeal and Bacterial Type Strains, Phase II (KMG-II): from individual species to whole genera.</title>
        <authorList>
            <person name="Goeker M."/>
        </authorList>
    </citation>
    <scope>NUCLEOTIDE SEQUENCE [LARGE SCALE GENOMIC DNA]</scope>
    <source>
        <strain evidence="10 11">ATCC 25309</strain>
    </source>
</reference>
<dbReference type="InterPro" id="IPR000620">
    <property type="entry name" value="EamA_dom"/>
</dbReference>
<keyword evidence="5 8" id="KW-0812">Transmembrane</keyword>
<evidence type="ECO:0000256" key="8">
    <source>
        <dbReference type="SAM" id="Phobius"/>
    </source>
</evidence>
<feature type="domain" description="EamA" evidence="9">
    <location>
        <begin position="14"/>
        <end position="148"/>
    </location>
</feature>
<evidence type="ECO:0000313" key="10">
    <source>
        <dbReference type="EMBL" id="TDU66572.1"/>
    </source>
</evidence>
<organism evidence="10 11">
    <name type="scientific">Prosthecobacter fusiformis</name>
    <dbReference type="NCBI Taxonomy" id="48464"/>
    <lineage>
        <taxon>Bacteria</taxon>
        <taxon>Pseudomonadati</taxon>
        <taxon>Verrucomicrobiota</taxon>
        <taxon>Verrucomicrobiia</taxon>
        <taxon>Verrucomicrobiales</taxon>
        <taxon>Verrucomicrobiaceae</taxon>
        <taxon>Prosthecobacter</taxon>
    </lineage>
</organism>
<evidence type="ECO:0000256" key="6">
    <source>
        <dbReference type="ARBA" id="ARBA00022989"/>
    </source>
</evidence>
<dbReference type="PANTHER" id="PTHR22911">
    <property type="entry name" value="ACYL-MALONYL CONDENSING ENZYME-RELATED"/>
    <property type="match status" value="1"/>
</dbReference>
<gene>
    <name evidence="10" type="ORF">EI77_03667</name>
</gene>
<comment type="similarity">
    <text evidence="2">Belongs to the EamA transporter family.</text>
</comment>
<dbReference type="NCBIfam" id="TIGR00688">
    <property type="entry name" value="rarD"/>
    <property type="match status" value="1"/>
</dbReference>
<keyword evidence="3" id="KW-0813">Transport</keyword>
<comment type="caution">
    <text evidence="10">The sequence shown here is derived from an EMBL/GenBank/DDBJ whole genome shotgun (WGS) entry which is preliminary data.</text>
</comment>
<feature type="transmembrane region" description="Helical" evidence="8">
    <location>
        <begin position="220"/>
        <end position="240"/>
    </location>
</feature>
<dbReference type="InterPro" id="IPR004626">
    <property type="entry name" value="RarD"/>
</dbReference>
<dbReference type="Pfam" id="PF00892">
    <property type="entry name" value="EamA"/>
    <property type="match status" value="2"/>
</dbReference>
<sequence length="302" mass="32552">MCFIEPLMTRPPASAILSAVMAFGLWGVLPVYWKWIGHVGADIAVAQRVVWTIALTLPLLLLRGELATWVRDLRRGDVLRTHALAAVLLGVNWGTFVWSALHGHLVECSLGYFLNPLLNVLIGYVLLGEKLTRWQKVSIALATCGVLLQMLAVGRPPWIALVLALTFGFYGLVRRKSVQGPLSGLATESLVALPLAGGFLIWQGLQGGPVFGDGSPKDLALVLGLGVVTTVPLLGFAHAARKLPFSLLGLLQFLAPTGQFLLGVLAYGEALSPMSLVAFAFIWSAIGIFCADLMRKRPPDQR</sequence>
<dbReference type="Proteomes" id="UP000295662">
    <property type="component" value="Unassembled WGS sequence"/>
</dbReference>
<comment type="subcellular location">
    <subcellularLocation>
        <location evidence="1">Cell membrane</location>
        <topology evidence="1">Multi-pass membrane protein</topology>
    </subcellularLocation>
</comment>
<keyword evidence="6 8" id="KW-1133">Transmembrane helix</keyword>
<proteinExistence type="inferred from homology"/>
<feature type="transmembrane region" description="Helical" evidence="8">
    <location>
        <begin position="185"/>
        <end position="205"/>
    </location>
</feature>
<evidence type="ECO:0000256" key="2">
    <source>
        <dbReference type="ARBA" id="ARBA00007362"/>
    </source>
</evidence>
<dbReference type="AlphaFoldDB" id="A0A4R7RML2"/>
<accession>A0A4R7RML2</accession>
<evidence type="ECO:0000256" key="3">
    <source>
        <dbReference type="ARBA" id="ARBA00022448"/>
    </source>
</evidence>
<evidence type="ECO:0000256" key="5">
    <source>
        <dbReference type="ARBA" id="ARBA00022692"/>
    </source>
</evidence>
<evidence type="ECO:0000256" key="1">
    <source>
        <dbReference type="ARBA" id="ARBA00004651"/>
    </source>
</evidence>
<dbReference type="GO" id="GO:0005886">
    <property type="term" value="C:plasma membrane"/>
    <property type="evidence" value="ECO:0007669"/>
    <property type="project" value="UniProtKB-SubCell"/>
</dbReference>